<evidence type="ECO:0000313" key="2">
    <source>
        <dbReference type="EMBL" id="GGG18140.1"/>
    </source>
</evidence>
<evidence type="ECO:0000313" key="3">
    <source>
        <dbReference type="Proteomes" id="UP000644756"/>
    </source>
</evidence>
<keyword evidence="3" id="KW-1185">Reference proteome</keyword>
<reference evidence="2" key="2">
    <citation type="submission" date="2020-09" db="EMBL/GenBank/DDBJ databases">
        <authorList>
            <person name="Sun Q."/>
            <person name="Zhou Y."/>
        </authorList>
    </citation>
    <scope>NUCLEOTIDE SEQUENCE</scope>
    <source>
        <strain evidence="2">CGMCC 1.12987</strain>
    </source>
</reference>
<name>A0A917G1R3_9BACL</name>
<gene>
    <name evidence="2" type="ORF">GCM10010916_38670</name>
</gene>
<keyword evidence="1" id="KW-0472">Membrane</keyword>
<evidence type="ECO:0000256" key="1">
    <source>
        <dbReference type="SAM" id="Phobius"/>
    </source>
</evidence>
<dbReference type="Pfam" id="PF12666">
    <property type="entry name" value="PrgI"/>
    <property type="match status" value="1"/>
</dbReference>
<feature type="transmembrane region" description="Helical" evidence="1">
    <location>
        <begin position="26"/>
        <end position="44"/>
    </location>
</feature>
<accession>A0A917G1R3</accession>
<keyword evidence="1" id="KW-0812">Transmembrane</keyword>
<comment type="caution">
    <text evidence="2">The sequence shown here is derived from an EMBL/GenBank/DDBJ whole genome shotgun (WGS) entry which is preliminary data.</text>
</comment>
<keyword evidence="1" id="KW-1133">Transmembrane helix</keyword>
<reference evidence="2" key="1">
    <citation type="journal article" date="2014" name="Int. J. Syst. Evol. Microbiol.">
        <title>Complete genome sequence of Corynebacterium casei LMG S-19264T (=DSM 44701T), isolated from a smear-ripened cheese.</title>
        <authorList>
            <consortium name="US DOE Joint Genome Institute (JGI-PGF)"/>
            <person name="Walter F."/>
            <person name="Albersmeier A."/>
            <person name="Kalinowski J."/>
            <person name="Ruckert C."/>
        </authorList>
    </citation>
    <scope>NUCLEOTIDE SEQUENCE</scope>
    <source>
        <strain evidence="2">CGMCC 1.12987</strain>
    </source>
</reference>
<dbReference type="RefSeq" id="WP_188532714.1">
    <property type="nucleotide sequence ID" value="NZ_BMGR01000014.1"/>
</dbReference>
<evidence type="ECO:0008006" key="4">
    <source>
        <dbReference type="Google" id="ProtNLM"/>
    </source>
</evidence>
<sequence>MGELVVPIDITGEEKAVLAIFSMRQFFLVAPAAVFTFVFLLWGGKLTPFLDGTVSFIIRGIIVLLLDLFVVACAFLKFERYEQYFSEFLITQIKYKKSQKMYY</sequence>
<proteinExistence type="predicted"/>
<dbReference type="InterPro" id="IPR024414">
    <property type="entry name" value="Uncharacterised_PrgI"/>
</dbReference>
<feature type="transmembrane region" description="Helical" evidence="1">
    <location>
        <begin position="56"/>
        <end position="76"/>
    </location>
</feature>
<organism evidence="2 3">
    <name type="scientific">Paenibacillus abyssi</name>
    <dbReference type="NCBI Taxonomy" id="1340531"/>
    <lineage>
        <taxon>Bacteria</taxon>
        <taxon>Bacillati</taxon>
        <taxon>Bacillota</taxon>
        <taxon>Bacilli</taxon>
        <taxon>Bacillales</taxon>
        <taxon>Paenibacillaceae</taxon>
        <taxon>Paenibacillus</taxon>
    </lineage>
</organism>
<dbReference type="EMBL" id="BMGR01000014">
    <property type="protein sequence ID" value="GGG18140.1"/>
    <property type="molecule type" value="Genomic_DNA"/>
</dbReference>
<protein>
    <recommendedName>
        <fullName evidence="4">PrgI family protein</fullName>
    </recommendedName>
</protein>
<dbReference type="AlphaFoldDB" id="A0A917G1R3"/>
<dbReference type="Proteomes" id="UP000644756">
    <property type="component" value="Unassembled WGS sequence"/>
</dbReference>